<sequence length="498" mass="54036">MAYLEFTSQLFLVALFSFSAQSFAAKTGWKWNLQDGGGSSKNVNSGPQSFSSPVQPRAVTSSVSWVAARPQRQSLRVPTSETKGPAVPVPPKPQSPALSRVTAPERLPAPPNPEGPAVPLVTAPPKELPAPPLNPQIPAIPWTTSLSVLQKPTDQWGTATSINLPTLNSGGPVQWGASPLSTIKGSSPSNPEMSVPKEPAAPWFSGPIKELHVPYWNPQLPPIPWLTFPSSAQKKPLDLWGTAHSTNLLTPQSKGPVPWQTGPLNPRGFSVPQGITSPNPGGPVVSLPFNPLQKGVSVPQGLALSQVVNTHDSQVMPLGSNVDTMGEEPMESSYFHSEPSYHPVQPNFQAGELYNFERNVDQGNLNGEMEVLDGGSPFIFQEPFHPGELSNAASIFEQGSSQKETEDQSFVPSYPNAELETPYALMDTMQLAYPHARPAVPDLFYQFLMGRLPHGTVSHTQTEYMTGGDRTTKHGYERYRYLTDDLDAPPQIEVYTEQ</sequence>
<feature type="chain" id="PRO_5039280781" evidence="2">
    <location>
        <begin position="25"/>
        <end position="498"/>
    </location>
</feature>
<keyword evidence="2" id="KW-0732">Signal</keyword>
<organism evidence="3 4">
    <name type="scientific">Nothobranchius furzeri</name>
    <name type="common">Turquoise killifish</name>
    <dbReference type="NCBI Taxonomy" id="105023"/>
    <lineage>
        <taxon>Eukaryota</taxon>
        <taxon>Metazoa</taxon>
        <taxon>Chordata</taxon>
        <taxon>Craniata</taxon>
        <taxon>Vertebrata</taxon>
        <taxon>Euteleostomi</taxon>
        <taxon>Actinopterygii</taxon>
        <taxon>Neopterygii</taxon>
        <taxon>Teleostei</taxon>
        <taxon>Neoteleostei</taxon>
        <taxon>Acanthomorphata</taxon>
        <taxon>Ovalentaria</taxon>
        <taxon>Atherinomorphae</taxon>
        <taxon>Cyprinodontiformes</taxon>
        <taxon>Nothobranchiidae</taxon>
        <taxon>Nothobranchius</taxon>
    </lineage>
</organism>
<dbReference type="AlphaFoldDB" id="A0A9D2YGS9"/>
<evidence type="ECO:0000313" key="4">
    <source>
        <dbReference type="Proteomes" id="UP000822369"/>
    </source>
</evidence>
<name>A0A9D2YGS9_NOTFU</name>
<feature type="compositionally biased region" description="Polar residues" evidence="1">
    <location>
        <begin position="71"/>
        <end position="82"/>
    </location>
</feature>
<dbReference type="OrthoDB" id="8883736at2759"/>
<feature type="compositionally biased region" description="Pro residues" evidence="1">
    <location>
        <begin position="107"/>
        <end position="116"/>
    </location>
</feature>
<dbReference type="KEGG" id="nfu:107375943"/>
<feature type="signal peptide" evidence="2">
    <location>
        <begin position="1"/>
        <end position="24"/>
    </location>
</feature>
<evidence type="ECO:0000313" key="3">
    <source>
        <dbReference type="EMBL" id="KAF7220340.1"/>
    </source>
</evidence>
<evidence type="ECO:0000256" key="1">
    <source>
        <dbReference type="SAM" id="MobiDB-lite"/>
    </source>
</evidence>
<proteinExistence type="predicted"/>
<reference evidence="3" key="1">
    <citation type="submission" date="2020-03" db="EMBL/GenBank/DDBJ databases">
        <title>Intra-Species Differences in Population Size shape Life History and Genome Evolution.</title>
        <authorList>
            <person name="Willemsen D."/>
            <person name="Cui R."/>
            <person name="Valenzano D.R."/>
        </authorList>
    </citation>
    <scope>NUCLEOTIDE SEQUENCE</scope>
    <source>
        <strain evidence="3">GRZ</strain>
        <tissue evidence="3">Whole</tissue>
    </source>
</reference>
<dbReference type="Proteomes" id="UP000822369">
    <property type="component" value="Chromosome 6"/>
</dbReference>
<accession>A0A9D2YGS9</accession>
<dbReference type="EMBL" id="JAAVVJ010000006">
    <property type="protein sequence ID" value="KAF7220340.1"/>
    <property type="molecule type" value="Genomic_DNA"/>
</dbReference>
<gene>
    <name evidence="3" type="ORF">G4P62_003038</name>
</gene>
<evidence type="ECO:0000256" key="2">
    <source>
        <dbReference type="SAM" id="SignalP"/>
    </source>
</evidence>
<protein>
    <submittedName>
        <fullName evidence="3">Proline-rich extensin-like protein EPR1</fullName>
    </submittedName>
</protein>
<comment type="caution">
    <text evidence="3">The sequence shown here is derived from an EMBL/GenBank/DDBJ whole genome shotgun (WGS) entry which is preliminary data.</text>
</comment>
<feature type="region of interest" description="Disordered" evidence="1">
    <location>
        <begin position="70"/>
        <end position="127"/>
    </location>
</feature>